<dbReference type="EMBL" id="CAJOAZ010000071">
    <property type="protein sequence ID" value="CAF3517488.1"/>
    <property type="molecule type" value="Genomic_DNA"/>
</dbReference>
<evidence type="ECO:0000313" key="4">
    <source>
        <dbReference type="EMBL" id="CAF3531190.1"/>
    </source>
</evidence>
<evidence type="ECO:0000313" key="5">
    <source>
        <dbReference type="Proteomes" id="UP000663845"/>
    </source>
</evidence>
<reference evidence="2" key="1">
    <citation type="submission" date="2021-02" db="EMBL/GenBank/DDBJ databases">
        <authorList>
            <person name="Nowell W R."/>
        </authorList>
    </citation>
    <scope>NUCLEOTIDE SEQUENCE</scope>
</reference>
<evidence type="ECO:0000313" key="2">
    <source>
        <dbReference type="EMBL" id="CAF0793471.1"/>
    </source>
</evidence>
<evidence type="ECO:0000313" key="3">
    <source>
        <dbReference type="EMBL" id="CAF3517488.1"/>
    </source>
</evidence>
<dbReference type="Proteomes" id="UP000663868">
    <property type="component" value="Unassembled WGS sequence"/>
</dbReference>
<protein>
    <submittedName>
        <fullName evidence="2">Uncharacterized protein</fullName>
    </submittedName>
</protein>
<proteinExistence type="predicted"/>
<dbReference type="EMBL" id="CAJNOG010000028">
    <property type="protein sequence ID" value="CAF0793471.1"/>
    <property type="molecule type" value="Genomic_DNA"/>
</dbReference>
<gene>
    <name evidence="1" type="ORF">IZO911_LOCUS3574</name>
    <name evidence="2" type="ORF">JYZ213_LOCUS4857</name>
    <name evidence="4" type="ORF">KXQ929_LOCUS1683</name>
    <name evidence="3" type="ORF">OXD698_LOCUS2234</name>
</gene>
<evidence type="ECO:0000313" key="1">
    <source>
        <dbReference type="EMBL" id="CAF0741618.1"/>
    </source>
</evidence>
<dbReference type="Proteomes" id="UP000663845">
    <property type="component" value="Unassembled WGS sequence"/>
</dbReference>
<name>A0A813SAH0_9BILA</name>
<dbReference type="EMBL" id="CAJOBB010000047">
    <property type="protein sequence ID" value="CAF3531190.1"/>
    <property type="molecule type" value="Genomic_DNA"/>
</dbReference>
<dbReference type="Proteomes" id="UP000663844">
    <property type="component" value="Unassembled WGS sequence"/>
</dbReference>
<organism evidence="2 5">
    <name type="scientific">Adineta steineri</name>
    <dbReference type="NCBI Taxonomy" id="433720"/>
    <lineage>
        <taxon>Eukaryota</taxon>
        <taxon>Metazoa</taxon>
        <taxon>Spiralia</taxon>
        <taxon>Gnathifera</taxon>
        <taxon>Rotifera</taxon>
        <taxon>Eurotatoria</taxon>
        <taxon>Bdelloidea</taxon>
        <taxon>Adinetida</taxon>
        <taxon>Adinetidae</taxon>
        <taxon>Adineta</taxon>
    </lineage>
</organism>
<sequence>MDTDVALVTSSHPHPQDTVSNIPTDNIERDYDLVVSYVKFESSNHPFENEISDQYVVINNSSTEDNIEAYDDMDHFISEKYLHQISFALDNISSDFTSVQVQQLLLKFINFIYDAKLNKTTNAL</sequence>
<dbReference type="AlphaFoldDB" id="A0A813SAH0"/>
<accession>A0A813SAH0</accession>
<comment type="caution">
    <text evidence="2">The sequence shown here is derived from an EMBL/GenBank/DDBJ whole genome shotgun (WGS) entry which is preliminary data.</text>
</comment>
<dbReference type="EMBL" id="CAJNOE010000019">
    <property type="protein sequence ID" value="CAF0741618.1"/>
    <property type="molecule type" value="Genomic_DNA"/>
</dbReference>
<dbReference type="Proteomes" id="UP000663860">
    <property type="component" value="Unassembled WGS sequence"/>
</dbReference>